<dbReference type="GO" id="GO:0032259">
    <property type="term" value="P:methylation"/>
    <property type="evidence" value="ECO:0007669"/>
    <property type="project" value="UniProtKB-KW"/>
</dbReference>
<dbReference type="SUPFAM" id="SSF55315">
    <property type="entry name" value="L30e-like"/>
    <property type="match status" value="1"/>
</dbReference>
<dbReference type="PANTHER" id="PTHR43191">
    <property type="entry name" value="RRNA METHYLTRANSFERASE 3"/>
    <property type="match status" value="1"/>
</dbReference>
<dbReference type="InterPro" id="IPR029064">
    <property type="entry name" value="Ribosomal_eL30-like_sf"/>
</dbReference>
<evidence type="ECO:0000256" key="2">
    <source>
        <dbReference type="ARBA" id="ARBA00022603"/>
    </source>
</evidence>
<dbReference type="InterPro" id="IPR001537">
    <property type="entry name" value="SpoU_MeTrfase"/>
</dbReference>
<sequence length="253" mass="28733">MLGKNNPLIKESLKLKQKKYRDELNKFLIEGVRFVEEAIKENFVEYIFYSNKILDSKYSYILDWDVKKYEVNEDVIKELSDTENPQGVAAVCRKRENRADLKDFVVIADGVQDPGNLGTIIRTLDAAGADALIIIKGTVDPYNSKTLRSTMGSIFRVPIVYFDDFEKASDYLKNKGFNIYATSLEAEKLIYDYNFNEKTALVIGNEANGISKEHIELSTHKIKIPMIGKAESLNAAVASAIVIYEVVRQRLTR</sequence>
<dbReference type="AlphaFoldDB" id="I7KSW1"/>
<dbReference type="InterPro" id="IPR053888">
    <property type="entry name" value="MRM3-like_sub_bind"/>
</dbReference>
<dbReference type="GO" id="GO:0003723">
    <property type="term" value="F:RNA binding"/>
    <property type="evidence" value="ECO:0007669"/>
    <property type="project" value="InterPro"/>
</dbReference>
<dbReference type="Gene3D" id="3.30.1330.30">
    <property type="match status" value="1"/>
</dbReference>
<comment type="similarity">
    <text evidence="1">Belongs to the class IV-like SAM-binding methyltransferase superfamily. RNA methyltransferase TrmH family.</text>
</comment>
<dbReference type="SUPFAM" id="SSF75217">
    <property type="entry name" value="alpha/beta knot"/>
    <property type="match status" value="1"/>
</dbReference>
<dbReference type="PANTHER" id="PTHR43191:SF2">
    <property type="entry name" value="RRNA METHYLTRANSFERASE 3, MITOCHONDRIAL"/>
    <property type="match status" value="1"/>
</dbReference>
<dbReference type="InterPro" id="IPR029026">
    <property type="entry name" value="tRNA_m1G_MTases_N"/>
</dbReference>
<dbReference type="eggNOG" id="COG0566">
    <property type="taxonomic scope" value="Bacteria"/>
</dbReference>
<dbReference type="EMBL" id="CAKP01000028">
    <property type="protein sequence ID" value="CCJ32748.1"/>
    <property type="molecule type" value="Genomic_DNA"/>
</dbReference>
<evidence type="ECO:0000256" key="3">
    <source>
        <dbReference type="ARBA" id="ARBA00022679"/>
    </source>
</evidence>
<comment type="caution">
    <text evidence="5">The sequence shown here is derived from an EMBL/GenBank/DDBJ whole genome shotgun (WGS) entry which is preliminary data.</text>
</comment>
<evidence type="ECO:0000259" key="4">
    <source>
        <dbReference type="SMART" id="SM00967"/>
    </source>
</evidence>
<gene>
    <name evidence="5" type="ORF">CAAU_0664</name>
</gene>
<proteinExistence type="inferred from homology"/>
<evidence type="ECO:0000313" key="5">
    <source>
        <dbReference type="EMBL" id="CCJ32748.1"/>
    </source>
</evidence>
<name>I7KSW1_9CLOT</name>
<dbReference type="SMART" id="SM00967">
    <property type="entry name" value="SpoU_sub_bind"/>
    <property type="match status" value="1"/>
</dbReference>
<dbReference type="InterPro" id="IPR013123">
    <property type="entry name" value="SpoU_subst-bd"/>
</dbReference>
<keyword evidence="3" id="KW-0808">Transferase</keyword>
<protein>
    <submittedName>
        <fullName evidence="5">FIG011178: rRNA methylase</fullName>
    </submittedName>
</protein>
<keyword evidence="6" id="KW-1185">Reference proteome</keyword>
<dbReference type="STRING" id="857293.CAAU_0664"/>
<evidence type="ECO:0000256" key="1">
    <source>
        <dbReference type="ARBA" id="ARBA00007228"/>
    </source>
</evidence>
<dbReference type="RefSeq" id="WP_008908025.1">
    <property type="nucleotide sequence ID" value="NZ_CAKP01000028.1"/>
</dbReference>
<dbReference type="GO" id="GO:0008173">
    <property type="term" value="F:RNA methyltransferase activity"/>
    <property type="evidence" value="ECO:0007669"/>
    <property type="project" value="InterPro"/>
</dbReference>
<feature type="domain" description="RNA 2-O ribose methyltransferase substrate binding" evidence="4">
    <location>
        <begin position="28"/>
        <end position="98"/>
    </location>
</feature>
<dbReference type="Pfam" id="PF22435">
    <property type="entry name" value="MRM3-like_sub_bind"/>
    <property type="match status" value="1"/>
</dbReference>
<dbReference type="CDD" id="cd18095">
    <property type="entry name" value="SpoU-like_rRNA-MTase"/>
    <property type="match status" value="1"/>
</dbReference>
<evidence type="ECO:0000313" key="6">
    <source>
        <dbReference type="Proteomes" id="UP000007652"/>
    </source>
</evidence>
<dbReference type="Proteomes" id="UP000007652">
    <property type="component" value="Unassembled WGS sequence"/>
</dbReference>
<dbReference type="GO" id="GO:0005737">
    <property type="term" value="C:cytoplasm"/>
    <property type="evidence" value="ECO:0007669"/>
    <property type="project" value="UniProtKB-ARBA"/>
</dbReference>
<dbReference type="InterPro" id="IPR029028">
    <property type="entry name" value="Alpha/beta_knot_MTases"/>
</dbReference>
<reference evidence="5 6" key="1">
    <citation type="journal article" date="2011" name="J. Bacteriol.">
        <title>Draft genome sequence of Caloramator australicus strain RC3T, a thermoanaerobe from the Great Artesian Basin of Australia.</title>
        <authorList>
            <person name="Ogg C.D."/>
            <person name="Patel B.K.C."/>
        </authorList>
    </citation>
    <scope>NUCLEOTIDE SEQUENCE [LARGE SCALE GENOMIC DNA]</scope>
    <source>
        <strain evidence="5 6">RC3</strain>
    </source>
</reference>
<keyword evidence="2 5" id="KW-0489">Methyltransferase</keyword>
<organism evidence="5 6">
    <name type="scientific">Caloramator australicus RC3</name>
    <dbReference type="NCBI Taxonomy" id="857293"/>
    <lineage>
        <taxon>Bacteria</taxon>
        <taxon>Bacillati</taxon>
        <taxon>Bacillota</taxon>
        <taxon>Clostridia</taxon>
        <taxon>Eubacteriales</taxon>
        <taxon>Clostridiaceae</taxon>
        <taxon>Caloramator</taxon>
    </lineage>
</organism>
<dbReference type="Gene3D" id="3.40.1280.10">
    <property type="match status" value="1"/>
</dbReference>
<accession>I7KSW1</accession>
<dbReference type="GO" id="GO:0006396">
    <property type="term" value="P:RNA processing"/>
    <property type="evidence" value="ECO:0007669"/>
    <property type="project" value="InterPro"/>
</dbReference>
<dbReference type="Pfam" id="PF00588">
    <property type="entry name" value="SpoU_methylase"/>
    <property type="match status" value="1"/>
</dbReference>
<dbReference type="InterPro" id="IPR051259">
    <property type="entry name" value="rRNA_Methyltransferase"/>
</dbReference>